<dbReference type="GO" id="GO:0016747">
    <property type="term" value="F:acyltransferase activity, transferring groups other than amino-acyl groups"/>
    <property type="evidence" value="ECO:0007669"/>
    <property type="project" value="InterPro"/>
</dbReference>
<dbReference type="SUPFAM" id="SSF55729">
    <property type="entry name" value="Acyl-CoA N-acyltransferases (Nat)"/>
    <property type="match status" value="1"/>
</dbReference>
<keyword evidence="1 4" id="KW-0808">Transferase</keyword>
<dbReference type="PROSITE" id="PS51186">
    <property type="entry name" value="GNAT"/>
    <property type="match status" value="1"/>
</dbReference>
<reference evidence="4 5" key="1">
    <citation type="submission" date="2016-10" db="EMBL/GenBank/DDBJ databases">
        <authorList>
            <person name="de Groot N.N."/>
        </authorList>
    </citation>
    <scope>NUCLEOTIDE SEQUENCE [LARGE SCALE GENOMIC DNA]</scope>
    <source>
        <strain evidence="4 5">CGMCC 1.7056</strain>
    </source>
</reference>
<protein>
    <submittedName>
        <fullName evidence="4">L-amino acid N-acyltransferase YncA</fullName>
    </submittedName>
</protein>
<name>A0A1I1G4U4_9ACTN</name>
<dbReference type="CDD" id="cd04301">
    <property type="entry name" value="NAT_SF"/>
    <property type="match status" value="1"/>
</dbReference>
<dbReference type="InterPro" id="IPR016181">
    <property type="entry name" value="Acyl_CoA_acyltransferase"/>
</dbReference>
<keyword evidence="2 4" id="KW-0012">Acyltransferase</keyword>
<dbReference type="Gene3D" id="3.40.630.30">
    <property type="match status" value="1"/>
</dbReference>
<evidence type="ECO:0000313" key="4">
    <source>
        <dbReference type="EMBL" id="SFC04313.1"/>
    </source>
</evidence>
<feature type="domain" description="N-acetyltransferase" evidence="3">
    <location>
        <begin position="11"/>
        <end position="162"/>
    </location>
</feature>
<dbReference type="AlphaFoldDB" id="A0A1I1G4U4"/>
<dbReference type="Proteomes" id="UP000198832">
    <property type="component" value="Unassembled WGS sequence"/>
</dbReference>
<dbReference type="RefSeq" id="WP_091121203.1">
    <property type="nucleotide sequence ID" value="NZ_FOLB01000003.1"/>
</dbReference>
<sequence length="167" mass="18261">MSSATPTDLGLLLRPAEPADLPEIAELYLVVRAAAVPLMPPLARTPAEVHSYVGGWDLGARDVWVAEQSGEQSGELVGFATFTATWLDSLYVHPDAQGRGVGTALIELALSLRPDGLGLWVFETNAPARRFYRRHGFVEVERTDGSGNEERAPDIRMEWMATRDGSR</sequence>
<dbReference type="InterPro" id="IPR050832">
    <property type="entry name" value="Bact_Acetyltransf"/>
</dbReference>
<dbReference type="InterPro" id="IPR000182">
    <property type="entry name" value="GNAT_dom"/>
</dbReference>
<dbReference type="PANTHER" id="PTHR43877">
    <property type="entry name" value="AMINOALKYLPHOSPHONATE N-ACETYLTRANSFERASE-RELATED-RELATED"/>
    <property type="match status" value="1"/>
</dbReference>
<organism evidence="4 5">
    <name type="scientific">Nocardioides terrae</name>
    <dbReference type="NCBI Taxonomy" id="574651"/>
    <lineage>
        <taxon>Bacteria</taxon>
        <taxon>Bacillati</taxon>
        <taxon>Actinomycetota</taxon>
        <taxon>Actinomycetes</taxon>
        <taxon>Propionibacteriales</taxon>
        <taxon>Nocardioidaceae</taxon>
        <taxon>Nocardioides</taxon>
    </lineage>
</organism>
<evidence type="ECO:0000259" key="3">
    <source>
        <dbReference type="PROSITE" id="PS51186"/>
    </source>
</evidence>
<dbReference type="Pfam" id="PF13508">
    <property type="entry name" value="Acetyltransf_7"/>
    <property type="match status" value="1"/>
</dbReference>
<dbReference type="EMBL" id="FOLB01000003">
    <property type="protein sequence ID" value="SFC04313.1"/>
    <property type="molecule type" value="Genomic_DNA"/>
</dbReference>
<evidence type="ECO:0000256" key="1">
    <source>
        <dbReference type="ARBA" id="ARBA00022679"/>
    </source>
</evidence>
<dbReference type="OrthoDB" id="9805924at2"/>
<evidence type="ECO:0000256" key="2">
    <source>
        <dbReference type="ARBA" id="ARBA00023315"/>
    </source>
</evidence>
<accession>A0A1I1G4U4</accession>
<proteinExistence type="predicted"/>
<keyword evidence="5" id="KW-1185">Reference proteome</keyword>
<dbReference type="STRING" id="574651.SAMN04487968_103178"/>
<gene>
    <name evidence="4" type="ORF">SAMN04487968_103178</name>
</gene>
<evidence type="ECO:0000313" key="5">
    <source>
        <dbReference type="Proteomes" id="UP000198832"/>
    </source>
</evidence>